<feature type="transmembrane region" description="Helical" evidence="2">
    <location>
        <begin position="206"/>
        <end position="222"/>
    </location>
</feature>
<keyword evidence="2" id="KW-0812">Transmembrane</keyword>
<feature type="transmembrane region" description="Helical" evidence="2">
    <location>
        <begin position="93"/>
        <end position="112"/>
    </location>
</feature>
<sequence length="446" mass="47946">MSSDEAATARDENVHRHVIPPSYTKIPGHPGNGRREWRSLCHAGSSFRQETDKTNRVVTSSRGRMLDVRIDKEGRMRSTASPPALPWTDGVRALACAAVIVWHVVLTVRSAAGLGSTAIVTALGGLAHSAVLVFIVLSGYLLGRHWRGGAILPQTWLFVRRRTWRLVPTYWAALLLTLGTMVALGLDHPGGTHWDVGLPVSWGRTVLNFLMLTDIAGIATFSHPMWTVPFEYHLYLLAPLIAVLRSRSAALALGGLLVLLIALSGPPEHMPPFLGLSFVLAFSTGLRRQGMERPSAGLVAREVLPTVLLGGALVLATGGVLQEGASRYLALDAVLTPVVVGLLLLGDLGPGTDPARRALASAPLRWIGHRSYSIYLLHGVVIEALWRFVVAPLPDPSIALDVLLLTILSAAMSGVLGELLFRTVEQPTARRSAQVGRRPRVPVGVA</sequence>
<feature type="transmembrane region" description="Helical" evidence="2">
    <location>
        <begin position="298"/>
        <end position="321"/>
    </location>
</feature>
<dbReference type="PANTHER" id="PTHR23028">
    <property type="entry name" value="ACETYLTRANSFERASE"/>
    <property type="match status" value="1"/>
</dbReference>
<evidence type="ECO:0000259" key="3">
    <source>
        <dbReference type="Pfam" id="PF01757"/>
    </source>
</evidence>
<evidence type="ECO:0000256" key="1">
    <source>
        <dbReference type="SAM" id="MobiDB-lite"/>
    </source>
</evidence>
<feature type="transmembrane region" description="Helical" evidence="2">
    <location>
        <begin position="163"/>
        <end position="186"/>
    </location>
</feature>
<dbReference type="GO" id="GO:0016747">
    <property type="term" value="F:acyltransferase activity, transferring groups other than amino-acyl groups"/>
    <property type="evidence" value="ECO:0007669"/>
    <property type="project" value="InterPro"/>
</dbReference>
<feature type="transmembrane region" description="Helical" evidence="2">
    <location>
        <begin position="402"/>
        <end position="421"/>
    </location>
</feature>
<evidence type="ECO:0000313" key="4">
    <source>
        <dbReference type="EMBL" id="PVG84863.1"/>
    </source>
</evidence>
<organism evidence="4 5">
    <name type="scientific">Nocardioides gansuensis</name>
    <dbReference type="NCBI Taxonomy" id="2138300"/>
    <lineage>
        <taxon>Bacteria</taxon>
        <taxon>Bacillati</taxon>
        <taxon>Actinomycetota</taxon>
        <taxon>Actinomycetes</taxon>
        <taxon>Propionibacteriales</taxon>
        <taxon>Nocardioidaceae</taxon>
        <taxon>Nocardioides</taxon>
    </lineage>
</organism>
<dbReference type="AlphaFoldDB" id="A0A2T8FGM8"/>
<dbReference type="InterPro" id="IPR002656">
    <property type="entry name" value="Acyl_transf_3_dom"/>
</dbReference>
<dbReference type="InterPro" id="IPR050879">
    <property type="entry name" value="Acyltransferase_3"/>
</dbReference>
<feature type="transmembrane region" description="Helical" evidence="2">
    <location>
        <begin position="333"/>
        <end position="351"/>
    </location>
</feature>
<comment type="caution">
    <text evidence="4">The sequence shown here is derived from an EMBL/GenBank/DDBJ whole genome shotgun (WGS) entry which is preliminary data.</text>
</comment>
<dbReference type="EMBL" id="QDGZ01000001">
    <property type="protein sequence ID" value="PVG84863.1"/>
    <property type="molecule type" value="Genomic_DNA"/>
</dbReference>
<feature type="transmembrane region" description="Helical" evidence="2">
    <location>
        <begin position="118"/>
        <end position="142"/>
    </location>
</feature>
<evidence type="ECO:0000256" key="2">
    <source>
        <dbReference type="SAM" id="Phobius"/>
    </source>
</evidence>
<feature type="transmembrane region" description="Helical" evidence="2">
    <location>
        <begin position="372"/>
        <end position="390"/>
    </location>
</feature>
<name>A0A2T8FGM8_9ACTN</name>
<keyword evidence="2" id="KW-1133">Transmembrane helix</keyword>
<proteinExistence type="predicted"/>
<feature type="transmembrane region" description="Helical" evidence="2">
    <location>
        <begin position="269"/>
        <end position="286"/>
    </location>
</feature>
<feature type="domain" description="Acyltransferase 3" evidence="3">
    <location>
        <begin position="86"/>
        <end position="408"/>
    </location>
</feature>
<dbReference type="Proteomes" id="UP000246018">
    <property type="component" value="Unassembled WGS sequence"/>
</dbReference>
<dbReference type="Pfam" id="PF01757">
    <property type="entry name" value="Acyl_transf_3"/>
    <property type="match status" value="1"/>
</dbReference>
<evidence type="ECO:0000313" key="5">
    <source>
        <dbReference type="Proteomes" id="UP000246018"/>
    </source>
</evidence>
<accession>A0A2T8FGM8</accession>
<gene>
    <name evidence="4" type="ORF">DDE18_02345</name>
</gene>
<feature type="transmembrane region" description="Helical" evidence="2">
    <location>
        <begin position="234"/>
        <end position="263"/>
    </location>
</feature>
<keyword evidence="2" id="KW-0472">Membrane</keyword>
<feature type="region of interest" description="Disordered" evidence="1">
    <location>
        <begin position="1"/>
        <end position="31"/>
    </location>
</feature>
<reference evidence="4 5" key="1">
    <citation type="submission" date="2018-04" db="EMBL/GenBank/DDBJ databases">
        <title>Genome of Nocardioides gansuensis WSJ-1.</title>
        <authorList>
            <person name="Wu S."/>
            <person name="Wang G."/>
        </authorList>
    </citation>
    <scope>NUCLEOTIDE SEQUENCE [LARGE SCALE GENOMIC DNA]</scope>
    <source>
        <strain evidence="4 5">WSJ-1</strain>
    </source>
</reference>
<keyword evidence="5" id="KW-1185">Reference proteome</keyword>
<dbReference type="OrthoDB" id="5242306at2"/>
<protein>
    <recommendedName>
        <fullName evidence="3">Acyltransferase 3 domain-containing protein</fullName>
    </recommendedName>
</protein>